<comment type="caution">
    <text evidence="4">The sequence shown here is derived from an EMBL/GenBank/DDBJ whole genome shotgun (WGS) entry which is preliminary data.</text>
</comment>
<sequence length="132" mass="14838">MHIFTYGSLMFPEIWQRVVRGNYLSATATLSDHARYALADDTYPGMVAQADAVVQGVIYYDVTPQDVAALDQFEGSEYRRQNVDVVIESGETLIACTYIFLAEQRLSSLPWEPQAFQMSRFIGTYCSDKMGG</sequence>
<dbReference type="EMBL" id="JADOEL010000007">
    <property type="protein sequence ID" value="MBF8178098.1"/>
    <property type="molecule type" value="Genomic_DNA"/>
</dbReference>
<dbReference type="RefSeq" id="WP_195875599.1">
    <property type="nucleotide sequence ID" value="NZ_JADOEL010000007.1"/>
</dbReference>
<dbReference type="Pfam" id="PF06094">
    <property type="entry name" value="GGACT"/>
    <property type="match status" value="1"/>
</dbReference>
<protein>
    <recommendedName>
        <fullName evidence="2">Putative gamma-glutamylcyclotransferase</fullName>
    </recommendedName>
</protein>
<reference evidence="4 5" key="1">
    <citation type="submission" date="2020-11" db="EMBL/GenBank/DDBJ databases">
        <title>WGS of Herminiimonas contaminans strain Marseille-Q4544 isolated from planarians Schmidtea mediterranea.</title>
        <authorList>
            <person name="Kangale L."/>
        </authorList>
    </citation>
    <scope>NUCLEOTIDE SEQUENCE [LARGE SCALE GENOMIC DNA]</scope>
    <source>
        <strain evidence="4 5">Marseille-Q4544</strain>
    </source>
</reference>
<keyword evidence="5" id="KW-1185">Reference proteome</keyword>
<dbReference type="CDD" id="cd06661">
    <property type="entry name" value="GGCT_like"/>
    <property type="match status" value="1"/>
</dbReference>
<dbReference type="InterPro" id="IPR036568">
    <property type="entry name" value="GGCT-like_sf"/>
</dbReference>
<evidence type="ECO:0000313" key="5">
    <source>
        <dbReference type="Proteomes" id="UP000657372"/>
    </source>
</evidence>
<proteinExistence type="predicted"/>
<evidence type="ECO:0000313" key="4">
    <source>
        <dbReference type="EMBL" id="MBF8178098.1"/>
    </source>
</evidence>
<evidence type="ECO:0000256" key="1">
    <source>
        <dbReference type="ARBA" id="ARBA00022679"/>
    </source>
</evidence>
<name>A0ABS0EU73_9BURK</name>
<dbReference type="InterPro" id="IPR009288">
    <property type="entry name" value="AIG2-like_dom"/>
</dbReference>
<dbReference type="InterPro" id="IPR013024">
    <property type="entry name" value="GGCT-like"/>
</dbReference>
<dbReference type="SUPFAM" id="SSF110857">
    <property type="entry name" value="Gamma-glutamyl cyclotransferase-like"/>
    <property type="match status" value="1"/>
</dbReference>
<dbReference type="Gene3D" id="3.10.490.10">
    <property type="entry name" value="Gamma-glutamyl cyclotransferase-like"/>
    <property type="match status" value="1"/>
</dbReference>
<accession>A0ABS0EU73</accession>
<evidence type="ECO:0000256" key="2">
    <source>
        <dbReference type="ARBA" id="ARBA00030602"/>
    </source>
</evidence>
<feature type="domain" description="Gamma-glutamylcyclotransferase AIG2-like" evidence="3">
    <location>
        <begin position="3"/>
        <end position="102"/>
    </location>
</feature>
<dbReference type="PANTHER" id="PTHR31544">
    <property type="entry name" value="AIG2-LIKE PROTEIN D"/>
    <property type="match status" value="1"/>
</dbReference>
<evidence type="ECO:0000259" key="3">
    <source>
        <dbReference type="Pfam" id="PF06094"/>
    </source>
</evidence>
<dbReference type="InterPro" id="IPR045038">
    <property type="entry name" value="AIG2-like"/>
</dbReference>
<organism evidence="4 5">
    <name type="scientific">Herminiimonas contaminans</name>
    <dbReference type="NCBI Taxonomy" id="1111140"/>
    <lineage>
        <taxon>Bacteria</taxon>
        <taxon>Pseudomonadati</taxon>
        <taxon>Pseudomonadota</taxon>
        <taxon>Betaproteobacteria</taxon>
        <taxon>Burkholderiales</taxon>
        <taxon>Oxalobacteraceae</taxon>
        <taxon>Herminiimonas</taxon>
    </lineage>
</organism>
<dbReference type="PANTHER" id="PTHR31544:SF2">
    <property type="entry name" value="AIG2-LIKE PROTEIN D"/>
    <property type="match status" value="1"/>
</dbReference>
<keyword evidence="1" id="KW-0808">Transferase</keyword>
<gene>
    <name evidence="4" type="ORF">IXC47_10430</name>
</gene>
<dbReference type="Proteomes" id="UP000657372">
    <property type="component" value="Unassembled WGS sequence"/>
</dbReference>